<protein>
    <recommendedName>
        <fullName evidence="5">Htaa domain-containing protein</fullName>
    </recommendedName>
</protein>
<organism evidence="3 4">
    <name type="scientific">Cellulomonas gelida</name>
    <dbReference type="NCBI Taxonomy" id="1712"/>
    <lineage>
        <taxon>Bacteria</taxon>
        <taxon>Bacillati</taxon>
        <taxon>Actinomycetota</taxon>
        <taxon>Actinomycetes</taxon>
        <taxon>Micrococcales</taxon>
        <taxon>Cellulomonadaceae</taxon>
        <taxon>Cellulomonas</taxon>
    </lineage>
</organism>
<dbReference type="AlphaFoldDB" id="A0A4Y3KH62"/>
<feature type="compositionally biased region" description="Polar residues" evidence="1">
    <location>
        <begin position="92"/>
        <end position="101"/>
    </location>
</feature>
<feature type="region of interest" description="Disordered" evidence="1">
    <location>
        <begin position="89"/>
        <end position="111"/>
    </location>
</feature>
<feature type="signal peptide" evidence="2">
    <location>
        <begin position="1"/>
        <end position="28"/>
    </location>
</feature>
<name>A0A4Y3KH62_9CELL</name>
<proteinExistence type="predicted"/>
<evidence type="ECO:0008006" key="5">
    <source>
        <dbReference type="Google" id="ProtNLM"/>
    </source>
</evidence>
<feature type="chain" id="PRO_5021243990" description="Htaa domain-containing protein" evidence="2">
    <location>
        <begin position="29"/>
        <end position="453"/>
    </location>
</feature>
<accession>A0A4Y3KH62</accession>
<keyword evidence="4" id="KW-1185">Reference proteome</keyword>
<keyword evidence="2" id="KW-0732">Signal</keyword>
<dbReference type="OrthoDB" id="3696279at2"/>
<feature type="compositionally biased region" description="Pro residues" evidence="1">
    <location>
        <begin position="281"/>
        <end position="290"/>
    </location>
</feature>
<feature type="region of interest" description="Disordered" evidence="1">
    <location>
        <begin position="258"/>
        <end position="310"/>
    </location>
</feature>
<sequence>MGALSRKAVALTALCSLVATLAAAPAFADEPGDAPVLDDATLTWGISGYAQVGIFGPWTLSGARGGAEILRGSVSGGSQDVYAVAPVPATSMPRSTPQKTPNAVRFTGGTGTVDPQTGAAELSWTGSYTVNAYPASLNAPDEVYSDPVLSVARSGAGTLSFDVAVGSGVDLDGQPSAPVRVGRVTVLTFSSGARSGLDDDSFRLTPDYQGVTVDAAGGAQVRSCSTSGAATGWWGSWPADFVAAMPASLQTHFYSTGCQGTQDSKPALPVDVGFTLDGPDPDPSTTPTPAPTTTAGPTPGPTPTAPAEPGALTWSFADATASLGTATTADGAFTATGTLPAVTITDTRAGSPGFTLSGQARPFTTHDGAHVLGAQHLGWQPSLLEPVAGVRAGRAITPSTVTGGGLASPRTLVVGGATRGERTVRVTAGLTLRVPDGAAPGRYETVLTITALG</sequence>
<evidence type="ECO:0000313" key="3">
    <source>
        <dbReference type="EMBL" id="GEA83337.1"/>
    </source>
</evidence>
<dbReference type="EMBL" id="BJLQ01000004">
    <property type="protein sequence ID" value="GEA83337.1"/>
    <property type="molecule type" value="Genomic_DNA"/>
</dbReference>
<evidence type="ECO:0000313" key="4">
    <source>
        <dbReference type="Proteomes" id="UP000320461"/>
    </source>
</evidence>
<dbReference type="RefSeq" id="WP_141368884.1">
    <property type="nucleotide sequence ID" value="NZ_BJLQ01000004.1"/>
</dbReference>
<reference evidence="3 4" key="1">
    <citation type="submission" date="2019-06" db="EMBL/GenBank/DDBJ databases">
        <title>Whole genome shotgun sequence of Cellulomonas gelida NBRC 3748.</title>
        <authorList>
            <person name="Hosoyama A."/>
            <person name="Uohara A."/>
            <person name="Ohji S."/>
            <person name="Ichikawa N."/>
        </authorList>
    </citation>
    <scope>NUCLEOTIDE SEQUENCE [LARGE SCALE GENOMIC DNA]</scope>
    <source>
        <strain evidence="3 4">NBRC 3748</strain>
    </source>
</reference>
<gene>
    <name evidence="3" type="ORF">CGE01nite_05880</name>
</gene>
<comment type="caution">
    <text evidence="3">The sequence shown here is derived from an EMBL/GenBank/DDBJ whole genome shotgun (WGS) entry which is preliminary data.</text>
</comment>
<dbReference type="Proteomes" id="UP000320461">
    <property type="component" value="Unassembled WGS sequence"/>
</dbReference>
<evidence type="ECO:0000256" key="1">
    <source>
        <dbReference type="SAM" id="MobiDB-lite"/>
    </source>
</evidence>
<evidence type="ECO:0000256" key="2">
    <source>
        <dbReference type="SAM" id="SignalP"/>
    </source>
</evidence>